<evidence type="ECO:0000259" key="13">
    <source>
        <dbReference type="Pfam" id="PF00593"/>
    </source>
</evidence>
<keyword evidence="3 10" id="KW-1134">Transmembrane beta strand</keyword>
<gene>
    <name evidence="15" type="ORF">SAMN06296065_102286</name>
</gene>
<dbReference type="InterPro" id="IPR036942">
    <property type="entry name" value="Beta-barrel_TonB_sf"/>
</dbReference>
<evidence type="ECO:0000256" key="12">
    <source>
        <dbReference type="SAM" id="SignalP"/>
    </source>
</evidence>
<keyword evidence="2 10" id="KW-0813">Transport</keyword>
<keyword evidence="9 10" id="KW-0998">Cell outer membrane</keyword>
<keyword evidence="6 11" id="KW-0798">TonB box</keyword>
<comment type="caution">
    <text evidence="15">The sequence shown here is derived from an EMBL/GenBank/DDBJ whole genome shotgun (WGS) entry which is preliminary data.</text>
</comment>
<keyword evidence="16" id="KW-1185">Reference proteome</keyword>
<evidence type="ECO:0000256" key="5">
    <source>
        <dbReference type="ARBA" id="ARBA00022729"/>
    </source>
</evidence>
<reference evidence="15 16" key="1">
    <citation type="submission" date="2017-05" db="EMBL/GenBank/DDBJ databases">
        <authorList>
            <person name="Varghese N."/>
            <person name="Submissions S."/>
        </authorList>
    </citation>
    <scope>NUCLEOTIDE SEQUENCE [LARGE SCALE GENOMIC DNA]</scope>
    <source>
        <strain evidence="15 16">SM16</strain>
    </source>
</reference>
<accession>A0ABY1Q2M7</accession>
<evidence type="ECO:0000256" key="7">
    <source>
        <dbReference type="ARBA" id="ARBA00023136"/>
    </source>
</evidence>
<dbReference type="InterPro" id="IPR037066">
    <property type="entry name" value="Plug_dom_sf"/>
</dbReference>
<dbReference type="InterPro" id="IPR039426">
    <property type="entry name" value="TonB-dep_rcpt-like"/>
</dbReference>
<evidence type="ECO:0000256" key="2">
    <source>
        <dbReference type="ARBA" id="ARBA00022448"/>
    </source>
</evidence>
<feature type="chain" id="PRO_5047546981" evidence="12">
    <location>
        <begin position="20"/>
        <end position="665"/>
    </location>
</feature>
<dbReference type="Pfam" id="PF00593">
    <property type="entry name" value="TonB_dep_Rec_b-barrel"/>
    <property type="match status" value="1"/>
</dbReference>
<evidence type="ECO:0000313" key="15">
    <source>
        <dbReference type="EMBL" id="SMP57472.1"/>
    </source>
</evidence>
<feature type="domain" description="TonB-dependent receptor plug" evidence="14">
    <location>
        <begin position="46"/>
        <end position="148"/>
    </location>
</feature>
<evidence type="ECO:0000256" key="1">
    <source>
        <dbReference type="ARBA" id="ARBA00004571"/>
    </source>
</evidence>
<dbReference type="InterPro" id="IPR000531">
    <property type="entry name" value="Beta-barrel_TonB"/>
</dbReference>
<dbReference type="SUPFAM" id="SSF56935">
    <property type="entry name" value="Porins"/>
    <property type="match status" value="1"/>
</dbReference>
<evidence type="ECO:0000256" key="8">
    <source>
        <dbReference type="ARBA" id="ARBA00023170"/>
    </source>
</evidence>
<dbReference type="InterPro" id="IPR012910">
    <property type="entry name" value="Plug_dom"/>
</dbReference>
<evidence type="ECO:0000313" key="16">
    <source>
        <dbReference type="Proteomes" id="UP001157910"/>
    </source>
</evidence>
<evidence type="ECO:0000256" key="10">
    <source>
        <dbReference type="PROSITE-ProRule" id="PRU01360"/>
    </source>
</evidence>
<organism evidence="15 16">
    <name type="scientific">Novosphingobium panipatense</name>
    <dbReference type="NCBI Taxonomy" id="428991"/>
    <lineage>
        <taxon>Bacteria</taxon>
        <taxon>Pseudomonadati</taxon>
        <taxon>Pseudomonadota</taxon>
        <taxon>Alphaproteobacteria</taxon>
        <taxon>Sphingomonadales</taxon>
        <taxon>Sphingomonadaceae</taxon>
        <taxon>Novosphingobium</taxon>
    </lineage>
</organism>
<sequence length="665" mass="71659">MTKTFVSLIPLLAATPALAETGATDDTNIVVTASRSGDAIPADLIGSSITVLDSEALENRQTRVLSDVLRDVPGVAVNRTGAIGGLTQIRIRGSEGNHVLVFIDGIKASDPFHGEFDFGTLIADEAARVEVLRGQQSSLYGSDAIGGVVTYTTLSGREAPGFTARVEGGSFGTVSTAGRAAGIVGDTFDYALSGSYLTTEGYPTAPAGDRDLGSDSLGLSGKLNWTPTPDFKVTAVARYSYTKADLNDQAIDDSSPVVRGYPVITTIDTPGSYYRNKAFYGLVRAELSLFDDAVTTALSGQLTDANRDAFAAYGYSYGNRGRRYRGSFENTLRFGNERVKNRFTLAVDAEREEFRNVDPTGYAFTGTRQVDTLGFVAQYDVTVDDRLALGASARIDANDYFQDASTARVTGSYLFPNGTRIHAAYGSGVKAPTSSELFGYVDGQYIGNPDLQPERSRGWEAGMEQRLLEGALTLGATYFHSRFDNQIQTVGTSVGGQYISTSINNDVVAKQRGVETYLQARLGDWHVDASYTYLKAPQVLTALVNPAPADGSYQAAVPVETQAVRRPKNVASFNLTYAPEAVPVSATLTVRHNGQQRDYAFNSMYQRLLVDLKAFTLVNLAATYDISGTLQVFGRVENLFDEDYQEVFTFSTPGRAAYGGVRVRL</sequence>
<dbReference type="PANTHER" id="PTHR30069">
    <property type="entry name" value="TONB-DEPENDENT OUTER MEMBRANE RECEPTOR"/>
    <property type="match status" value="1"/>
</dbReference>
<evidence type="ECO:0000256" key="6">
    <source>
        <dbReference type="ARBA" id="ARBA00023077"/>
    </source>
</evidence>
<dbReference type="RefSeq" id="WP_283405313.1">
    <property type="nucleotide sequence ID" value="NZ_FXUI01000002.1"/>
</dbReference>
<keyword evidence="7 10" id="KW-0472">Membrane</keyword>
<keyword evidence="8" id="KW-0675">Receptor</keyword>
<feature type="signal peptide" evidence="12">
    <location>
        <begin position="1"/>
        <end position="19"/>
    </location>
</feature>
<dbReference type="Proteomes" id="UP001157910">
    <property type="component" value="Unassembled WGS sequence"/>
</dbReference>
<feature type="domain" description="TonB-dependent receptor-like beta-barrel" evidence="13">
    <location>
        <begin position="284"/>
        <end position="639"/>
    </location>
</feature>
<protein>
    <submittedName>
        <fullName evidence="15">Vitamin B12 transporter</fullName>
    </submittedName>
</protein>
<dbReference type="EMBL" id="FXUI01000002">
    <property type="protein sequence ID" value="SMP57472.1"/>
    <property type="molecule type" value="Genomic_DNA"/>
</dbReference>
<dbReference type="CDD" id="cd01347">
    <property type="entry name" value="ligand_gated_channel"/>
    <property type="match status" value="1"/>
</dbReference>
<comment type="similarity">
    <text evidence="10 11">Belongs to the TonB-dependent receptor family.</text>
</comment>
<evidence type="ECO:0000256" key="3">
    <source>
        <dbReference type="ARBA" id="ARBA00022452"/>
    </source>
</evidence>
<dbReference type="Gene3D" id="2.170.130.10">
    <property type="entry name" value="TonB-dependent receptor, plug domain"/>
    <property type="match status" value="1"/>
</dbReference>
<keyword evidence="5 12" id="KW-0732">Signal</keyword>
<comment type="subcellular location">
    <subcellularLocation>
        <location evidence="1 10">Cell outer membrane</location>
        <topology evidence="1 10">Multi-pass membrane protein</topology>
    </subcellularLocation>
</comment>
<evidence type="ECO:0000256" key="9">
    <source>
        <dbReference type="ARBA" id="ARBA00023237"/>
    </source>
</evidence>
<keyword evidence="4 10" id="KW-0812">Transmembrane</keyword>
<name>A0ABY1Q2M7_9SPHN</name>
<dbReference type="Gene3D" id="2.40.170.20">
    <property type="entry name" value="TonB-dependent receptor, beta-barrel domain"/>
    <property type="match status" value="1"/>
</dbReference>
<dbReference type="PANTHER" id="PTHR30069:SF29">
    <property type="entry name" value="HEMOGLOBIN AND HEMOGLOBIN-HAPTOGLOBIN-BINDING PROTEIN 1-RELATED"/>
    <property type="match status" value="1"/>
</dbReference>
<proteinExistence type="inferred from homology"/>
<dbReference type="PROSITE" id="PS52016">
    <property type="entry name" value="TONB_DEPENDENT_REC_3"/>
    <property type="match status" value="1"/>
</dbReference>
<dbReference type="Pfam" id="PF07715">
    <property type="entry name" value="Plug"/>
    <property type="match status" value="1"/>
</dbReference>
<evidence type="ECO:0000259" key="14">
    <source>
        <dbReference type="Pfam" id="PF07715"/>
    </source>
</evidence>
<evidence type="ECO:0000256" key="11">
    <source>
        <dbReference type="RuleBase" id="RU003357"/>
    </source>
</evidence>
<evidence type="ECO:0000256" key="4">
    <source>
        <dbReference type="ARBA" id="ARBA00022692"/>
    </source>
</evidence>